<comment type="caution">
    <text evidence="3">The sequence shown here is derived from an EMBL/GenBank/DDBJ whole genome shotgun (WGS) entry which is preliminary data.</text>
</comment>
<dbReference type="EC" id="3.1.3.3" evidence="3"/>
<dbReference type="InterPro" id="IPR052048">
    <property type="entry name" value="ST_Response_Regulator"/>
</dbReference>
<dbReference type="PANTHER" id="PTHR43228:SF1">
    <property type="entry name" value="TWO-COMPONENT RESPONSE REGULATOR ARR22"/>
    <property type="match status" value="1"/>
</dbReference>
<reference evidence="3 4" key="1">
    <citation type="submission" date="2020-08" db="EMBL/GenBank/DDBJ databases">
        <title>Genomic Encyclopedia of Type Strains, Phase IV (KMG-IV): sequencing the most valuable type-strain genomes for metagenomic binning, comparative biology and taxonomic classification.</title>
        <authorList>
            <person name="Goeker M."/>
        </authorList>
    </citation>
    <scope>NUCLEOTIDE SEQUENCE [LARGE SCALE GENOMIC DNA]</scope>
    <source>
        <strain evidence="3 4">DSM 25701</strain>
    </source>
</reference>
<dbReference type="SUPFAM" id="SSF52172">
    <property type="entry name" value="CheY-like"/>
    <property type="match status" value="1"/>
</dbReference>
<keyword evidence="1" id="KW-0597">Phosphoprotein</keyword>
<dbReference type="PANTHER" id="PTHR43228">
    <property type="entry name" value="TWO-COMPONENT RESPONSE REGULATOR"/>
    <property type="match status" value="1"/>
</dbReference>
<dbReference type="GO" id="GO:0016787">
    <property type="term" value="F:hydrolase activity"/>
    <property type="evidence" value="ECO:0007669"/>
    <property type="project" value="UniProtKB-KW"/>
</dbReference>
<proteinExistence type="predicted"/>
<dbReference type="SMART" id="SM00448">
    <property type="entry name" value="REC"/>
    <property type="match status" value="1"/>
</dbReference>
<dbReference type="Pfam" id="PF00072">
    <property type="entry name" value="Response_reg"/>
    <property type="match status" value="1"/>
</dbReference>
<evidence type="ECO:0000256" key="1">
    <source>
        <dbReference type="PROSITE-ProRule" id="PRU00169"/>
    </source>
</evidence>
<feature type="domain" description="Response regulatory" evidence="2">
    <location>
        <begin position="19"/>
        <end position="135"/>
    </location>
</feature>
<protein>
    <submittedName>
        <fullName evidence="3">Sigma-B regulation protein RsbU (Phosphoserine phosphatase)</fullName>
        <ecNumber evidence="3">3.1.3.3</ecNumber>
    </submittedName>
</protein>
<evidence type="ECO:0000313" key="3">
    <source>
        <dbReference type="EMBL" id="MBB5185807.1"/>
    </source>
</evidence>
<dbReference type="RefSeq" id="WP_184460650.1">
    <property type="nucleotide sequence ID" value="NZ_JACHHW010000001.1"/>
</dbReference>
<dbReference type="Proteomes" id="UP000536640">
    <property type="component" value="Unassembled WGS sequence"/>
</dbReference>
<keyword evidence="3" id="KW-0378">Hydrolase</keyword>
<dbReference type="CDD" id="cd17574">
    <property type="entry name" value="REC_OmpR"/>
    <property type="match status" value="1"/>
</dbReference>
<evidence type="ECO:0000313" key="4">
    <source>
        <dbReference type="Proteomes" id="UP000536640"/>
    </source>
</evidence>
<dbReference type="EMBL" id="JACHHW010000001">
    <property type="protein sequence ID" value="MBB5185807.1"/>
    <property type="molecule type" value="Genomic_DNA"/>
</dbReference>
<accession>A0A840QZD1</accession>
<evidence type="ECO:0000259" key="2">
    <source>
        <dbReference type="PROSITE" id="PS50110"/>
    </source>
</evidence>
<feature type="modified residue" description="4-aspartylphosphate" evidence="1">
    <location>
        <position position="68"/>
    </location>
</feature>
<gene>
    <name evidence="3" type="ORF">HNQ57_000066</name>
</gene>
<dbReference type="AlphaFoldDB" id="A0A840QZD1"/>
<name>A0A840QZD1_9GAMM</name>
<organism evidence="3 4">
    <name type="scientific">Zhongshania antarctica</name>
    <dbReference type="NCBI Taxonomy" id="641702"/>
    <lineage>
        <taxon>Bacteria</taxon>
        <taxon>Pseudomonadati</taxon>
        <taxon>Pseudomonadota</taxon>
        <taxon>Gammaproteobacteria</taxon>
        <taxon>Cellvibrionales</taxon>
        <taxon>Spongiibacteraceae</taxon>
        <taxon>Zhongshania</taxon>
    </lineage>
</organism>
<dbReference type="InterPro" id="IPR011006">
    <property type="entry name" value="CheY-like_superfamily"/>
</dbReference>
<dbReference type="Gene3D" id="3.40.50.2300">
    <property type="match status" value="1"/>
</dbReference>
<sequence>MEFFEKNEMLRAGSEVKVTVLVVEDNRVERMRLQAVLQSMGMAPILAENATEALRFIKKRKVDIVLSDWLMPGMTGLEFCQRLAEDEDLGRPYFIMLTGRNASVDLIAAMDAGADDYIAKPAWREELRVRLQAGVRSLNRAGRRHQISSTPGLVWVDAKA</sequence>
<dbReference type="InterPro" id="IPR001789">
    <property type="entry name" value="Sig_transdc_resp-reg_receiver"/>
</dbReference>
<keyword evidence="4" id="KW-1185">Reference proteome</keyword>
<dbReference type="GO" id="GO:0000160">
    <property type="term" value="P:phosphorelay signal transduction system"/>
    <property type="evidence" value="ECO:0007669"/>
    <property type="project" value="InterPro"/>
</dbReference>
<dbReference type="PROSITE" id="PS50110">
    <property type="entry name" value="RESPONSE_REGULATORY"/>
    <property type="match status" value="1"/>
</dbReference>